<name>A0A371IE32_MUCPR</name>
<evidence type="ECO:0000313" key="2">
    <source>
        <dbReference type="Proteomes" id="UP000257109"/>
    </source>
</evidence>
<protein>
    <submittedName>
        <fullName evidence="1">Uncharacterized protein</fullName>
    </submittedName>
</protein>
<dbReference type="AlphaFoldDB" id="A0A371IE32"/>
<keyword evidence="2" id="KW-1185">Reference proteome</keyword>
<sequence>MEFNDNLVQFNIFEAMKHPIEDPSLFSIDVIDKLVAEYMQLEIGNAEFSNFAEDIHVISCLGFVIDESDYDKLLEVQDLSDSEDDIVDLANLDLNSELVHLIDQVCKNDEEHECSKRAKAQVAETKKLLQAQVATIIAADQKQQNAETKLANQVLNLDRVGQLKPIPTNEALLLHSPLVELKPLSGHLKYAYLNNGQQFLVIIANNLHQEEDEKLLQVLRQHKKAIRWRLFDLPRINPSICMYKILMKEEARPIRQ</sequence>
<feature type="non-terminal residue" evidence="1">
    <location>
        <position position="1"/>
    </location>
</feature>
<reference evidence="1" key="1">
    <citation type="submission" date="2018-05" db="EMBL/GenBank/DDBJ databases">
        <title>Draft genome of Mucuna pruriens seed.</title>
        <authorList>
            <person name="Nnadi N.E."/>
            <person name="Vos R."/>
            <person name="Hasami M.H."/>
            <person name="Devisetty U.K."/>
            <person name="Aguiy J.C."/>
        </authorList>
    </citation>
    <scope>NUCLEOTIDE SEQUENCE [LARGE SCALE GENOMIC DNA]</scope>
    <source>
        <strain evidence="1">JCA_2017</strain>
    </source>
</reference>
<dbReference type="Proteomes" id="UP000257109">
    <property type="component" value="Unassembled WGS sequence"/>
</dbReference>
<accession>A0A371IE32</accession>
<dbReference type="EMBL" id="QJKJ01000298">
    <property type="protein sequence ID" value="RDY13321.1"/>
    <property type="molecule type" value="Genomic_DNA"/>
</dbReference>
<proteinExistence type="predicted"/>
<gene>
    <name evidence="1" type="ORF">CR513_01790</name>
</gene>
<organism evidence="1 2">
    <name type="scientific">Mucuna pruriens</name>
    <name type="common">Velvet bean</name>
    <name type="synonym">Dolichos pruriens</name>
    <dbReference type="NCBI Taxonomy" id="157652"/>
    <lineage>
        <taxon>Eukaryota</taxon>
        <taxon>Viridiplantae</taxon>
        <taxon>Streptophyta</taxon>
        <taxon>Embryophyta</taxon>
        <taxon>Tracheophyta</taxon>
        <taxon>Spermatophyta</taxon>
        <taxon>Magnoliopsida</taxon>
        <taxon>eudicotyledons</taxon>
        <taxon>Gunneridae</taxon>
        <taxon>Pentapetalae</taxon>
        <taxon>rosids</taxon>
        <taxon>fabids</taxon>
        <taxon>Fabales</taxon>
        <taxon>Fabaceae</taxon>
        <taxon>Papilionoideae</taxon>
        <taxon>50 kb inversion clade</taxon>
        <taxon>NPAAA clade</taxon>
        <taxon>indigoferoid/millettioid clade</taxon>
        <taxon>Phaseoleae</taxon>
        <taxon>Mucuna</taxon>
    </lineage>
</organism>
<evidence type="ECO:0000313" key="1">
    <source>
        <dbReference type="EMBL" id="RDY13321.1"/>
    </source>
</evidence>
<comment type="caution">
    <text evidence="1">The sequence shown here is derived from an EMBL/GenBank/DDBJ whole genome shotgun (WGS) entry which is preliminary data.</text>
</comment>